<comment type="caution">
    <text evidence="11">The sequence shown here is derived from an EMBL/GenBank/DDBJ whole genome shotgun (WGS) entry which is preliminary data.</text>
</comment>
<organism evidence="11 12">
    <name type="scientific">Levilactobacillus spicheri</name>
    <dbReference type="NCBI Taxonomy" id="216463"/>
    <lineage>
        <taxon>Bacteria</taxon>
        <taxon>Bacillati</taxon>
        <taxon>Bacillota</taxon>
        <taxon>Bacilli</taxon>
        <taxon>Lactobacillales</taxon>
        <taxon>Lactobacillaceae</taxon>
        <taxon>Levilactobacillus</taxon>
    </lineage>
</organism>
<evidence type="ECO:0000256" key="7">
    <source>
        <dbReference type="ARBA" id="ARBA00023303"/>
    </source>
</evidence>
<gene>
    <name evidence="11" type="ORF">VC81_05790</name>
</gene>
<evidence type="ECO:0000256" key="5">
    <source>
        <dbReference type="ARBA" id="ARBA00023065"/>
    </source>
</evidence>
<dbReference type="AlphaFoldDB" id="A0A0F3RSL4"/>
<dbReference type="PRINTS" id="PR00169">
    <property type="entry name" value="KCHANNEL"/>
</dbReference>
<protein>
    <submittedName>
        <fullName evidence="11">Ion transporter</fullName>
    </submittedName>
</protein>
<dbReference type="GO" id="GO:0008076">
    <property type="term" value="C:voltage-gated potassium channel complex"/>
    <property type="evidence" value="ECO:0007669"/>
    <property type="project" value="InterPro"/>
</dbReference>
<keyword evidence="6 9" id="KW-0472">Membrane</keyword>
<keyword evidence="5" id="KW-0406">Ion transport</keyword>
<evidence type="ECO:0000256" key="4">
    <source>
        <dbReference type="ARBA" id="ARBA00022989"/>
    </source>
</evidence>
<evidence type="ECO:0000256" key="6">
    <source>
        <dbReference type="ARBA" id="ARBA00023136"/>
    </source>
</evidence>
<dbReference type="Proteomes" id="UP000033491">
    <property type="component" value="Unassembled WGS sequence"/>
</dbReference>
<dbReference type="InterPro" id="IPR028325">
    <property type="entry name" value="VG_K_chnl"/>
</dbReference>
<sequence length="247" mass="28373">MQATWRQVYRWSVIILALVSIILVVLQLAGAVNLDRGSWMWVDDAILAFFTVDYGVRFWRARDKRAFFWHNFFDLLAIIPFNALFSFFRLARLTRLFRLAQVFRLVRLIGFIGKLRGQLRTFFETNGFGYLVVTSLSILILAASLYAYAENVSWGEALWWAITTTTTVGYGDVAPQTAVGKWAATILMLVGIGFIGALTSTITAYFSQRRTTSKNDQLAHQLDRIEQQNRELRQAITDLQRQLTQKK</sequence>
<evidence type="ECO:0000256" key="8">
    <source>
        <dbReference type="SAM" id="Coils"/>
    </source>
</evidence>
<dbReference type="InterPro" id="IPR013099">
    <property type="entry name" value="K_chnl_dom"/>
</dbReference>
<dbReference type="Gene3D" id="1.20.120.350">
    <property type="entry name" value="Voltage-gated potassium channels. Chain C"/>
    <property type="match status" value="1"/>
</dbReference>
<dbReference type="RefSeq" id="WP_045807210.1">
    <property type="nucleotide sequence ID" value="NZ_JZCR01000012.1"/>
</dbReference>
<evidence type="ECO:0000256" key="9">
    <source>
        <dbReference type="SAM" id="Phobius"/>
    </source>
</evidence>
<evidence type="ECO:0000313" key="11">
    <source>
        <dbReference type="EMBL" id="KJW13003.1"/>
    </source>
</evidence>
<evidence type="ECO:0000259" key="10">
    <source>
        <dbReference type="Pfam" id="PF07885"/>
    </source>
</evidence>
<dbReference type="GO" id="GO:0005249">
    <property type="term" value="F:voltage-gated potassium channel activity"/>
    <property type="evidence" value="ECO:0007669"/>
    <property type="project" value="InterPro"/>
</dbReference>
<accession>A0A0F3RSL4</accession>
<evidence type="ECO:0000256" key="2">
    <source>
        <dbReference type="ARBA" id="ARBA00022448"/>
    </source>
</evidence>
<feature type="domain" description="Potassium channel" evidence="10">
    <location>
        <begin position="136"/>
        <end position="207"/>
    </location>
</feature>
<name>A0A0F3RSL4_9LACO</name>
<feature type="transmembrane region" description="Helical" evidence="9">
    <location>
        <begin position="127"/>
        <end position="149"/>
    </location>
</feature>
<dbReference type="SUPFAM" id="SSF81324">
    <property type="entry name" value="Voltage-gated potassium channels"/>
    <property type="match status" value="1"/>
</dbReference>
<evidence type="ECO:0000256" key="1">
    <source>
        <dbReference type="ARBA" id="ARBA00004141"/>
    </source>
</evidence>
<keyword evidence="3 9" id="KW-0812">Transmembrane</keyword>
<comment type="subcellular location">
    <subcellularLocation>
        <location evidence="1">Membrane</location>
        <topology evidence="1">Multi-pass membrane protein</topology>
    </subcellularLocation>
</comment>
<dbReference type="STRING" id="216463.VC81_05790"/>
<evidence type="ECO:0000313" key="12">
    <source>
        <dbReference type="Proteomes" id="UP000033491"/>
    </source>
</evidence>
<dbReference type="EMBL" id="JZCR01000012">
    <property type="protein sequence ID" value="KJW13003.1"/>
    <property type="molecule type" value="Genomic_DNA"/>
</dbReference>
<dbReference type="PATRIC" id="fig|216463.3.peg.274"/>
<dbReference type="InterPro" id="IPR027359">
    <property type="entry name" value="Volt_channel_dom_sf"/>
</dbReference>
<proteinExistence type="predicted"/>
<dbReference type="OrthoDB" id="9785285at2"/>
<keyword evidence="7" id="KW-0407">Ion channel</keyword>
<evidence type="ECO:0000256" key="3">
    <source>
        <dbReference type="ARBA" id="ARBA00022692"/>
    </source>
</evidence>
<keyword evidence="8" id="KW-0175">Coiled coil</keyword>
<dbReference type="GO" id="GO:0001508">
    <property type="term" value="P:action potential"/>
    <property type="evidence" value="ECO:0007669"/>
    <property type="project" value="TreeGrafter"/>
</dbReference>
<dbReference type="PANTHER" id="PTHR11537">
    <property type="entry name" value="VOLTAGE-GATED POTASSIUM CHANNEL"/>
    <property type="match status" value="1"/>
</dbReference>
<dbReference type="PANTHER" id="PTHR11537:SF254">
    <property type="entry name" value="POTASSIUM VOLTAGE-GATED CHANNEL PROTEIN SHAB"/>
    <property type="match status" value="1"/>
</dbReference>
<feature type="transmembrane region" description="Helical" evidence="9">
    <location>
        <begin position="68"/>
        <end position="90"/>
    </location>
</feature>
<feature type="transmembrane region" description="Helical" evidence="9">
    <location>
        <begin position="182"/>
        <end position="206"/>
    </location>
</feature>
<reference evidence="11 12" key="1">
    <citation type="submission" date="2015-03" db="EMBL/GenBank/DDBJ databases">
        <authorList>
            <person name="Zheng J."/>
            <person name="Ganezle M."/>
        </authorList>
    </citation>
    <scope>NUCLEOTIDE SEQUENCE [LARGE SCALE GENOMIC DNA]</scope>
    <source>
        <strain evidence="11 12">LP38</strain>
    </source>
</reference>
<keyword evidence="2" id="KW-0813">Transport</keyword>
<feature type="coiled-coil region" evidence="8">
    <location>
        <begin position="208"/>
        <end position="245"/>
    </location>
</feature>
<dbReference type="Gene3D" id="1.10.287.70">
    <property type="match status" value="1"/>
</dbReference>
<feature type="transmembrane region" description="Helical" evidence="9">
    <location>
        <begin position="12"/>
        <end position="32"/>
    </location>
</feature>
<keyword evidence="4 9" id="KW-1133">Transmembrane helix</keyword>
<dbReference type="Pfam" id="PF07885">
    <property type="entry name" value="Ion_trans_2"/>
    <property type="match status" value="1"/>
</dbReference>